<dbReference type="Gene3D" id="1.20.120.1760">
    <property type="match status" value="1"/>
</dbReference>
<organism evidence="2 3">
    <name type="scientific">Prevotella lacticifex</name>
    <dbReference type="NCBI Taxonomy" id="2854755"/>
    <lineage>
        <taxon>Bacteria</taxon>
        <taxon>Pseudomonadati</taxon>
        <taxon>Bacteroidota</taxon>
        <taxon>Bacteroidia</taxon>
        <taxon>Bacteroidales</taxon>
        <taxon>Prevotellaceae</taxon>
        <taxon>Prevotella</taxon>
    </lineage>
</organism>
<evidence type="ECO:0000256" key="1">
    <source>
        <dbReference type="SAM" id="Phobius"/>
    </source>
</evidence>
<dbReference type="RefSeq" id="WP_223929216.1">
    <property type="nucleotide sequence ID" value="NZ_BPTU01000001.1"/>
</dbReference>
<dbReference type="GO" id="GO:0008654">
    <property type="term" value="P:phospholipid biosynthetic process"/>
    <property type="evidence" value="ECO:0007669"/>
    <property type="project" value="InterPro"/>
</dbReference>
<dbReference type="Pfam" id="PF01066">
    <property type="entry name" value="CDP-OH_P_transf"/>
    <property type="match status" value="1"/>
</dbReference>
<comment type="caution">
    <text evidence="2">The sequence shown here is derived from an EMBL/GenBank/DDBJ whole genome shotgun (WGS) entry which is preliminary data.</text>
</comment>
<protein>
    <recommendedName>
        <fullName evidence="4">CDP-alcohol phosphatidyltransferase</fullName>
    </recommendedName>
</protein>
<dbReference type="GeneID" id="72467434"/>
<evidence type="ECO:0000313" key="2">
    <source>
        <dbReference type="EMBL" id="GJG58529.1"/>
    </source>
</evidence>
<keyword evidence="1" id="KW-1133">Transmembrane helix</keyword>
<dbReference type="Proteomes" id="UP000825483">
    <property type="component" value="Unassembled WGS sequence"/>
</dbReference>
<feature type="transmembrane region" description="Helical" evidence="1">
    <location>
        <begin position="153"/>
        <end position="172"/>
    </location>
</feature>
<dbReference type="InterPro" id="IPR000462">
    <property type="entry name" value="CDP-OH_P_trans"/>
</dbReference>
<dbReference type="GO" id="GO:0016780">
    <property type="term" value="F:phosphotransferase activity, for other substituted phosphate groups"/>
    <property type="evidence" value="ECO:0007669"/>
    <property type="project" value="InterPro"/>
</dbReference>
<feature type="transmembrane region" description="Helical" evidence="1">
    <location>
        <begin position="45"/>
        <end position="62"/>
    </location>
</feature>
<feature type="transmembrane region" description="Helical" evidence="1">
    <location>
        <begin position="114"/>
        <end position="133"/>
    </location>
</feature>
<evidence type="ECO:0008006" key="4">
    <source>
        <dbReference type="Google" id="ProtNLM"/>
    </source>
</evidence>
<dbReference type="GO" id="GO:0016020">
    <property type="term" value="C:membrane"/>
    <property type="evidence" value="ECO:0007669"/>
    <property type="project" value="InterPro"/>
</dbReference>
<dbReference type="InterPro" id="IPR043130">
    <property type="entry name" value="CDP-OH_PTrfase_TM_dom"/>
</dbReference>
<keyword evidence="1" id="KW-0472">Membrane</keyword>
<feature type="transmembrane region" description="Helical" evidence="1">
    <location>
        <begin position="74"/>
        <end position="93"/>
    </location>
</feature>
<keyword evidence="3" id="KW-1185">Reference proteome</keyword>
<evidence type="ECO:0000313" key="3">
    <source>
        <dbReference type="Proteomes" id="UP000825483"/>
    </source>
</evidence>
<accession>A0A9R1C9K4</accession>
<proteinExistence type="predicted"/>
<name>A0A9R1C9K4_9BACT</name>
<gene>
    <name evidence="2" type="ORF">PRLR5076_13800</name>
</gene>
<sequence>MSLREKVAKTFKSEDTEEWLDKVWTRPVGYLFAVFFKKLHVHPNGVTVLSMIIGAASAWFFASGSYRYCGLHGLKMNIIAVVMLAVADFLDSADGQLARMTNQKTRLGRILDGAASEVWFIPIYLALVVRFYYHHSVEFGWFDIADNNGNTLFFTGLLLLLCLFSGFVCHSGQCGIADYYRQIHLFVVNGKDGSELDTSKKQRGIYDSTPWKGNVLWKAFLKTYVGYTARQERLTPNFQILREKVNRRYGSMAAVPDDIKQEFRKRSLPLMKIANILTFNVRAMVMYALCLLDLPWAYFLFETIIMTGLAEWMIRRHESLCADILKRI</sequence>
<dbReference type="EMBL" id="BPUB01000001">
    <property type="protein sequence ID" value="GJG58529.1"/>
    <property type="molecule type" value="Genomic_DNA"/>
</dbReference>
<keyword evidence="1" id="KW-0812">Transmembrane</keyword>
<reference evidence="2" key="1">
    <citation type="journal article" date="2022" name="Int. J. Syst. Evol. Microbiol.">
        <title>Prevotella lacticifex sp. nov., isolated from the rumen of cows.</title>
        <authorList>
            <person name="Shinkai T."/>
            <person name="Ikeyama N."/>
            <person name="Kumagai M."/>
            <person name="Ohmori H."/>
            <person name="Sakamoto M."/>
            <person name="Ohkuma M."/>
            <person name="Mitsumori M."/>
        </authorList>
    </citation>
    <scope>NUCLEOTIDE SEQUENCE</scope>
    <source>
        <strain evidence="2">R5076</strain>
    </source>
</reference>
<dbReference type="AlphaFoldDB" id="A0A9R1C9K4"/>